<dbReference type="AlphaFoldDB" id="A0A419V387"/>
<feature type="compositionally biased region" description="Low complexity" evidence="1">
    <location>
        <begin position="22"/>
        <end position="33"/>
    </location>
</feature>
<evidence type="ECO:0000256" key="1">
    <source>
        <dbReference type="SAM" id="MobiDB-lite"/>
    </source>
</evidence>
<dbReference type="Pfam" id="PF03885">
    <property type="entry name" value="DUF327"/>
    <property type="match status" value="1"/>
</dbReference>
<dbReference type="Proteomes" id="UP000285120">
    <property type="component" value="Unassembled WGS sequence"/>
</dbReference>
<evidence type="ECO:0008006" key="4">
    <source>
        <dbReference type="Google" id="ProtNLM"/>
    </source>
</evidence>
<dbReference type="SUPFAM" id="SSF158397">
    <property type="entry name" value="TM1646-like"/>
    <property type="match status" value="1"/>
</dbReference>
<gene>
    <name evidence="2" type="ORF">ATL39_2130</name>
</gene>
<keyword evidence="3" id="KW-1185">Reference proteome</keyword>
<dbReference type="OrthoDB" id="1680946at2"/>
<proteinExistence type="predicted"/>
<name>A0A419V387_9BACL</name>
<dbReference type="Gene3D" id="1.20.120.490">
    <property type="entry name" value="Hypothetical protein TM1646-like domain"/>
    <property type="match status" value="1"/>
</dbReference>
<dbReference type="EMBL" id="RAPK01000009">
    <property type="protein sequence ID" value="RKD72934.1"/>
    <property type="molecule type" value="Genomic_DNA"/>
</dbReference>
<dbReference type="RefSeq" id="WP_120193324.1">
    <property type="nucleotide sequence ID" value="NZ_RAPK01000009.1"/>
</dbReference>
<feature type="region of interest" description="Disordered" evidence="1">
    <location>
        <begin position="1"/>
        <end position="36"/>
    </location>
</feature>
<accession>A0A419V387</accession>
<protein>
    <recommendedName>
        <fullName evidence="4">DUF327 family protein</fullName>
    </recommendedName>
</protein>
<evidence type="ECO:0000313" key="2">
    <source>
        <dbReference type="EMBL" id="RKD72934.1"/>
    </source>
</evidence>
<evidence type="ECO:0000313" key="3">
    <source>
        <dbReference type="Proteomes" id="UP000285120"/>
    </source>
</evidence>
<reference evidence="2 3" key="1">
    <citation type="submission" date="2018-09" db="EMBL/GenBank/DDBJ databases">
        <title>Genomic Encyclopedia of Archaeal and Bacterial Type Strains, Phase II (KMG-II): from individual species to whole genera.</title>
        <authorList>
            <person name="Goeker M."/>
        </authorList>
    </citation>
    <scope>NUCLEOTIDE SEQUENCE [LARGE SCALE GENOMIC DNA]</scope>
    <source>
        <strain evidence="2 3">DSM 17008</strain>
    </source>
</reference>
<dbReference type="InterPro" id="IPR024042">
    <property type="entry name" value="TM1646-like_dom_sf"/>
</dbReference>
<dbReference type="InterPro" id="IPR005585">
    <property type="entry name" value="DUF327"/>
</dbReference>
<organism evidence="2 3">
    <name type="scientific">Sinobaca qinghaiensis</name>
    <dbReference type="NCBI Taxonomy" id="342944"/>
    <lineage>
        <taxon>Bacteria</taxon>
        <taxon>Bacillati</taxon>
        <taxon>Bacillota</taxon>
        <taxon>Bacilli</taxon>
        <taxon>Bacillales</taxon>
        <taxon>Sporolactobacillaceae</taxon>
        <taxon>Sinobaca</taxon>
    </lineage>
</organism>
<sequence>MMDMDITGLQKPGKWGAEGIRPAADPSAKPAKAFSDMLQSSARGHHTEKLENVKQALQKQGEYLAEHRTLGALQKYKDLVRQFLKETVETGFEFTEEHEFSNRRSLKLWKPAGELEESLLDLSKAVFDKEKTRIDVLEQAGIVKGLLVHLYA</sequence>
<comment type="caution">
    <text evidence="2">The sequence shown here is derived from an EMBL/GenBank/DDBJ whole genome shotgun (WGS) entry which is preliminary data.</text>
</comment>